<dbReference type="PANTHER" id="PTHR45138">
    <property type="entry name" value="REGULATORY COMPONENTS OF SENSORY TRANSDUCTION SYSTEM"/>
    <property type="match status" value="1"/>
</dbReference>
<feature type="transmembrane region" description="Helical" evidence="3">
    <location>
        <begin position="6"/>
        <end position="24"/>
    </location>
</feature>
<dbReference type="PROSITE" id="PS50887">
    <property type="entry name" value="GGDEF"/>
    <property type="match status" value="1"/>
</dbReference>
<dbReference type="Pfam" id="PF00990">
    <property type="entry name" value="GGDEF"/>
    <property type="match status" value="1"/>
</dbReference>
<feature type="transmembrane region" description="Helical" evidence="3">
    <location>
        <begin position="60"/>
        <end position="80"/>
    </location>
</feature>
<feature type="transmembrane region" description="Helical" evidence="3">
    <location>
        <begin position="117"/>
        <end position="137"/>
    </location>
</feature>
<dbReference type="EMBL" id="JAOCZP010000006">
    <property type="protein sequence ID" value="MCT7377161.1"/>
    <property type="molecule type" value="Genomic_DNA"/>
</dbReference>
<evidence type="ECO:0000256" key="2">
    <source>
        <dbReference type="ARBA" id="ARBA00034247"/>
    </source>
</evidence>
<dbReference type="NCBIfam" id="TIGR00254">
    <property type="entry name" value="GGDEF"/>
    <property type="match status" value="1"/>
</dbReference>
<dbReference type="InterPro" id="IPR000160">
    <property type="entry name" value="GGDEF_dom"/>
</dbReference>
<evidence type="ECO:0000256" key="3">
    <source>
        <dbReference type="SAM" id="Phobius"/>
    </source>
</evidence>
<feature type="transmembrane region" description="Helical" evidence="3">
    <location>
        <begin position="36"/>
        <end position="54"/>
    </location>
</feature>
<evidence type="ECO:0000313" key="5">
    <source>
        <dbReference type="EMBL" id="MCT7377161.1"/>
    </source>
</evidence>
<organism evidence="5 6">
    <name type="scientific">Chelativorans salis</name>
    <dbReference type="NCBI Taxonomy" id="2978478"/>
    <lineage>
        <taxon>Bacteria</taxon>
        <taxon>Pseudomonadati</taxon>
        <taxon>Pseudomonadota</taxon>
        <taxon>Alphaproteobacteria</taxon>
        <taxon>Hyphomicrobiales</taxon>
        <taxon>Phyllobacteriaceae</taxon>
        <taxon>Chelativorans</taxon>
    </lineage>
</organism>
<gene>
    <name evidence="5" type="ORF">N5A92_19260</name>
</gene>
<keyword evidence="3" id="KW-1133">Transmembrane helix</keyword>
<comment type="caution">
    <text evidence="5">The sequence shown here is derived from an EMBL/GenBank/DDBJ whole genome shotgun (WGS) entry which is preliminary data.</text>
</comment>
<keyword evidence="3" id="KW-0472">Membrane</keyword>
<comment type="catalytic activity">
    <reaction evidence="2">
        <text>2 GTP = 3',3'-c-di-GMP + 2 diphosphate</text>
        <dbReference type="Rhea" id="RHEA:24898"/>
        <dbReference type="ChEBI" id="CHEBI:33019"/>
        <dbReference type="ChEBI" id="CHEBI:37565"/>
        <dbReference type="ChEBI" id="CHEBI:58805"/>
        <dbReference type="EC" id="2.7.7.65"/>
    </reaction>
</comment>
<dbReference type="Gene3D" id="3.30.70.270">
    <property type="match status" value="1"/>
</dbReference>
<dbReference type="Proteomes" id="UP001320831">
    <property type="component" value="Unassembled WGS sequence"/>
</dbReference>
<dbReference type="CDD" id="cd01949">
    <property type="entry name" value="GGDEF"/>
    <property type="match status" value="1"/>
</dbReference>
<dbReference type="InterPro" id="IPR043128">
    <property type="entry name" value="Rev_trsase/Diguanyl_cyclase"/>
</dbReference>
<sequence length="380" mass="41784">MDSFTLFAANTLAALVLAAAFFIAGRARQSERYWNSWCIANIIIAAALLAFMFERHLPDLFLVTIPNCLLVLGMSLRFRAAREFAGRSVHPVAVWGPAVVFVATCAWPWIYGSYATVYTIVNILLAALAIASAAEFWRDRSDRLPSRYGMVAAYGIIALSFAARVAQGAIFGDDMPRHLPDDLMLMIHLSVAVLHLTASGAFALSLAYERDAVRLRQMAMHDSLTGLLNRTAFEAQVREYLSAAERRDFAVVLFDLDRFKHINDTYGHAAGDEALRACANVFTETLPPQSIVARWGGEEFAAFLPGTSTSDSLTAVERVRQNIRSTIIRTREQEIHVTTSAGVCHSSCGSGDFDELLMRADAALYSAKNSGRDCVERMVA</sequence>
<dbReference type="SUPFAM" id="SSF55073">
    <property type="entry name" value="Nucleotide cyclase"/>
    <property type="match status" value="1"/>
</dbReference>
<keyword evidence="3" id="KW-0812">Transmembrane</keyword>
<keyword evidence="6" id="KW-1185">Reference proteome</keyword>
<feature type="transmembrane region" description="Helical" evidence="3">
    <location>
        <begin position="149"/>
        <end position="171"/>
    </location>
</feature>
<feature type="transmembrane region" description="Helical" evidence="3">
    <location>
        <begin position="92"/>
        <end position="111"/>
    </location>
</feature>
<accession>A0ABT2LS14</accession>
<protein>
    <recommendedName>
        <fullName evidence="1">diguanylate cyclase</fullName>
        <ecNumber evidence="1">2.7.7.65</ecNumber>
    </recommendedName>
</protein>
<dbReference type="RefSeq" id="WP_260905540.1">
    <property type="nucleotide sequence ID" value="NZ_JAOCZP010000006.1"/>
</dbReference>
<evidence type="ECO:0000256" key="1">
    <source>
        <dbReference type="ARBA" id="ARBA00012528"/>
    </source>
</evidence>
<dbReference type="SMART" id="SM00267">
    <property type="entry name" value="GGDEF"/>
    <property type="match status" value="1"/>
</dbReference>
<name>A0ABT2LS14_9HYPH</name>
<dbReference type="InterPro" id="IPR029787">
    <property type="entry name" value="Nucleotide_cyclase"/>
</dbReference>
<reference evidence="5 6" key="1">
    <citation type="submission" date="2022-09" db="EMBL/GenBank/DDBJ databases">
        <title>Chelativorans salina sp. nov., a novel slightly halophilic bacterium isolated from a saline lake sediment enrichment.</title>
        <authorList>
            <person name="Gao L."/>
            <person name="Fang B.-Z."/>
            <person name="Li W.-J."/>
        </authorList>
    </citation>
    <scope>NUCLEOTIDE SEQUENCE [LARGE SCALE GENOMIC DNA]</scope>
    <source>
        <strain evidence="5 6">EGI FJ00035</strain>
    </source>
</reference>
<dbReference type="PANTHER" id="PTHR45138:SF9">
    <property type="entry name" value="DIGUANYLATE CYCLASE DGCM-RELATED"/>
    <property type="match status" value="1"/>
</dbReference>
<proteinExistence type="predicted"/>
<dbReference type="InterPro" id="IPR050469">
    <property type="entry name" value="Diguanylate_Cyclase"/>
</dbReference>
<evidence type="ECO:0000313" key="6">
    <source>
        <dbReference type="Proteomes" id="UP001320831"/>
    </source>
</evidence>
<dbReference type="EC" id="2.7.7.65" evidence="1"/>
<evidence type="ECO:0000259" key="4">
    <source>
        <dbReference type="PROSITE" id="PS50887"/>
    </source>
</evidence>
<feature type="domain" description="GGDEF" evidence="4">
    <location>
        <begin position="247"/>
        <end position="380"/>
    </location>
</feature>
<feature type="transmembrane region" description="Helical" evidence="3">
    <location>
        <begin position="183"/>
        <end position="208"/>
    </location>
</feature>